<dbReference type="GO" id="GO:0052689">
    <property type="term" value="F:carboxylic ester hydrolase activity"/>
    <property type="evidence" value="ECO:0007669"/>
    <property type="project" value="TreeGrafter"/>
</dbReference>
<dbReference type="SUPFAM" id="SSF53474">
    <property type="entry name" value="alpha/beta-Hydrolases"/>
    <property type="match status" value="1"/>
</dbReference>
<evidence type="ECO:0000259" key="1">
    <source>
        <dbReference type="Pfam" id="PF12146"/>
    </source>
</evidence>
<dbReference type="InterPro" id="IPR053145">
    <property type="entry name" value="AB_hydrolase_Est10"/>
</dbReference>
<feature type="domain" description="Serine aminopeptidase S33" evidence="1">
    <location>
        <begin position="192"/>
        <end position="395"/>
    </location>
</feature>
<accession>A0A1I2LUF7</accession>
<dbReference type="PANTHER" id="PTHR43265">
    <property type="entry name" value="ESTERASE ESTD"/>
    <property type="match status" value="1"/>
</dbReference>
<dbReference type="Gene3D" id="3.40.50.1820">
    <property type="entry name" value="alpha/beta hydrolase"/>
    <property type="match status" value="1"/>
</dbReference>
<dbReference type="EMBL" id="FOOG01000010">
    <property type="protein sequence ID" value="SFF83012.1"/>
    <property type="molecule type" value="Genomic_DNA"/>
</dbReference>
<dbReference type="PROSITE" id="PS51257">
    <property type="entry name" value="PROKAR_LIPOPROTEIN"/>
    <property type="match status" value="1"/>
</dbReference>
<evidence type="ECO:0000313" key="2">
    <source>
        <dbReference type="EMBL" id="SFF83012.1"/>
    </source>
</evidence>
<name>A0A1I2LUF7_9BACI</name>
<dbReference type="InterPro" id="IPR022742">
    <property type="entry name" value="Hydrolase_4"/>
</dbReference>
<sequence>MRVWLPIILLILLITTGCSEGNQTSEGSDKVGGDYIEGEWSGSIQVPDQPLNIIVEFRKEESLQGEISIPAQNIEDYPLDQVKLNGRELTFQMAISGQSLRFIGAVEKDVIKGTFTQSGQNFNFELQKQKDSSSSASKENFLTIETITGTLYGSLLLPQKDSKPPVALIIPGSGPTDRNGNSPGIEGKNNSLKLLAEELADRGVASVRYDKRGAGKNAQAVTKEGDIRFDQFVDDAKQWIDKLNEDKRFSEVVVIGHSQGALVGMIAAESGSTDALVSISGAGRTFDQLLEEQLSESLPDDLYQESLTILERLREGETIKEVSDPLMSVFNPSLQPFLQSWMAYDPAEQMRATEIPTLIVNGTNDLQVTKKDAQILADANPEAELLLIEGMNHVLKKAPEDREGNLKTYGNPDLPLAEELVPGIMDFLIQHGVK</sequence>
<dbReference type="PANTHER" id="PTHR43265:SF1">
    <property type="entry name" value="ESTERASE ESTD"/>
    <property type="match status" value="1"/>
</dbReference>
<dbReference type="OrthoDB" id="9809549at2"/>
<proteinExistence type="predicted"/>
<reference evidence="3" key="1">
    <citation type="submission" date="2016-10" db="EMBL/GenBank/DDBJ databases">
        <authorList>
            <person name="Varghese N."/>
            <person name="Submissions S."/>
        </authorList>
    </citation>
    <scope>NUCLEOTIDE SEQUENCE [LARGE SCALE GENOMIC DNA]</scope>
    <source>
        <strain evidence="3">FP5</strain>
    </source>
</reference>
<evidence type="ECO:0000313" key="3">
    <source>
        <dbReference type="Proteomes" id="UP000198897"/>
    </source>
</evidence>
<dbReference type="Pfam" id="PF12146">
    <property type="entry name" value="Hydrolase_4"/>
    <property type="match status" value="1"/>
</dbReference>
<dbReference type="AlphaFoldDB" id="A0A1I2LUF7"/>
<dbReference type="Proteomes" id="UP000198897">
    <property type="component" value="Unassembled WGS sequence"/>
</dbReference>
<keyword evidence="3" id="KW-1185">Reference proteome</keyword>
<gene>
    <name evidence="2" type="ORF">SAMN05216353_11074</name>
</gene>
<protein>
    <recommendedName>
        <fullName evidence="1">Serine aminopeptidase S33 domain-containing protein</fullName>
    </recommendedName>
</protein>
<organism evidence="2 3">
    <name type="scientific">Halobacillus alkaliphilus</name>
    <dbReference type="NCBI Taxonomy" id="396056"/>
    <lineage>
        <taxon>Bacteria</taxon>
        <taxon>Bacillati</taxon>
        <taxon>Bacillota</taxon>
        <taxon>Bacilli</taxon>
        <taxon>Bacillales</taxon>
        <taxon>Bacillaceae</taxon>
        <taxon>Halobacillus</taxon>
    </lineage>
</organism>
<dbReference type="InterPro" id="IPR029058">
    <property type="entry name" value="AB_hydrolase_fold"/>
</dbReference>
<dbReference type="RefSeq" id="WP_089751542.1">
    <property type="nucleotide sequence ID" value="NZ_FOOG01000010.1"/>
</dbReference>